<sequence length="447" mass="51677">MLNGNLSKPVQLNRKSIGASRGNAKKELILDEPKNLNAPLKRKPSIEVPATNNIARLNKKEVAESNLATRPEPISKAALEEARAKRATKSAAKQVVVTQKTKSEKPVVDKKEIKHKAPTEKVKKKSISVEKPVYEEVNKESTKVKDDESKALMLEIKLLKEKQKAYQEEIKELKEENLASIKTIRALEKEKRDEYQNKRDIELKKKLLESGHQQNIDKIQNLIRNCRMDIKNQFENFIKSDSKIKLESHSKKKNNSSIISLLLCDKSYDKGLLDQLIMIEESNENIWGLSSRDLKELNSILNFYGSIGMDSNEIKEHLSNLNWFLDTPSQQYSSIPYITNSLNKLYQDGANFEEFLTFLFVPLFSSSHYSYLDQLFDLFDMDNDSYISIDDLKGVVREIEWEDSFTINDLKYLLRQMSTNDNNEEYEGKKLFISRGEFNDFFRSILD</sequence>
<dbReference type="Gene3D" id="1.10.238.10">
    <property type="entry name" value="EF-hand"/>
    <property type="match status" value="1"/>
</dbReference>
<organism evidence="4 5">
    <name type="scientific">Cryptosporidium xiaoi</name>
    <dbReference type="NCBI Taxonomy" id="659607"/>
    <lineage>
        <taxon>Eukaryota</taxon>
        <taxon>Sar</taxon>
        <taxon>Alveolata</taxon>
        <taxon>Apicomplexa</taxon>
        <taxon>Conoidasida</taxon>
        <taxon>Coccidia</taxon>
        <taxon>Eucoccidiorida</taxon>
        <taxon>Eimeriorina</taxon>
        <taxon>Cryptosporidiidae</taxon>
        <taxon>Cryptosporidium</taxon>
    </lineage>
</organism>
<proteinExistence type="predicted"/>
<dbReference type="Proteomes" id="UP001311799">
    <property type="component" value="Unassembled WGS sequence"/>
</dbReference>
<feature type="coiled-coil region" evidence="1">
    <location>
        <begin position="149"/>
        <end position="204"/>
    </location>
</feature>
<dbReference type="GO" id="GO:0005509">
    <property type="term" value="F:calcium ion binding"/>
    <property type="evidence" value="ECO:0007669"/>
    <property type="project" value="InterPro"/>
</dbReference>
<evidence type="ECO:0000259" key="3">
    <source>
        <dbReference type="PROSITE" id="PS50222"/>
    </source>
</evidence>
<evidence type="ECO:0000256" key="2">
    <source>
        <dbReference type="SAM" id="MobiDB-lite"/>
    </source>
</evidence>
<dbReference type="InterPro" id="IPR011992">
    <property type="entry name" value="EF-hand-dom_pair"/>
</dbReference>
<dbReference type="InterPro" id="IPR002048">
    <property type="entry name" value="EF_hand_dom"/>
</dbReference>
<dbReference type="AlphaFoldDB" id="A0AAV9XW93"/>
<protein>
    <recommendedName>
        <fullName evidence="3">EF-hand domain-containing protein</fullName>
    </recommendedName>
</protein>
<dbReference type="PROSITE" id="PS50222">
    <property type="entry name" value="EF_HAND_2"/>
    <property type="match status" value="1"/>
</dbReference>
<feature type="domain" description="EF-hand" evidence="3">
    <location>
        <begin position="367"/>
        <end position="402"/>
    </location>
</feature>
<keyword evidence="5" id="KW-1185">Reference proteome</keyword>
<feature type="compositionally biased region" description="Polar residues" evidence="2">
    <location>
        <begin position="1"/>
        <end position="14"/>
    </location>
</feature>
<name>A0AAV9XW93_9CRYT</name>
<keyword evidence="1" id="KW-0175">Coiled coil</keyword>
<dbReference type="SUPFAM" id="SSF47473">
    <property type="entry name" value="EF-hand"/>
    <property type="match status" value="1"/>
</dbReference>
<feature type="region of interest" description="Disordered" evidence="2">
    <location>
        <begin position="1"/>
        <end position="30"/>
    </location>
</feature>
<comment type="caution">
    <text evidence="4">The sequence shown here is derived from an EMBL/GenBank/DDBJ whole genome shotgun (WGS) entry which is preliminary data.</text>
</comment>
<gene>
    <name evidence="4" type="ORF">RS030_2257</name>
</gene>
<dbReference type="EMBL" id="JAWDEY010000022">
    <property type="protein sequence ID" value="KAK6588887.1"/>
    <property type="molecule type" value="Genomic_DNA"/>
</dbReference>
<reference evidence="4 5" key="1">
    <citation type="submission" date="2023-10" db="EMBL/GenBank/DDBJ databases">
        <title>Comparative genomics analysis reveals potential genetic determinants of host preference in Cryptosporidium xiaoi.</title>
        <authorList>
            <person name="Xiao L."/>
            <person name="Li J."/>
        </authorList>
    </citation>
    <scope>NUCLEOTIDE SEQUENCE [LARGE SCALE GENOMIC DNA]</scope>
    <source>
        <strain evidence="4 5">52996</strain>
    </source>
</reference>
<evidence type="ECO:0000313" key="5">
    <source>
        <dbReference type="Proteomes" id="UP001311799"/>
    </source>
</evidence>
<accession>A0AAV9XW93</accession>
<evidence type="ECO:0000256" key="1">
    <source>
        <dbReference type="SAM" id="Coils"/>
    </source>
</evidence>
<evidence type="ECO:0000313" key="4">
    <source>
        <dbReference type="EMBL" id="KAK6588887.1"/>
    </source>
</evidence>